<sequence>VISEVVTIPTSVPPVSAPQYQVPDGFPWGMPFNFMPEGYQPAVQHVVTVPPPVITVPPPVVYTVPFGNEQIYHAEPSECLGV</sequence>
<dbReference type="EMBL" id="LXQA010737160">
    <property type="protein sequence ID" value="MCI68477.1"/>
    <property type="molecule type" value="Genomic_DNA"/>
</dbReference>
<dbReference type="AlphaFoldDB" id="A0A392U6Q5"/>
<evidence type="ECO:0000313" key="2">
    <source>
        <dbReference type="Proteomes" id="UP000265520"/>
    </source>
</evidence>
<evidence type="ECO:0000313" key="1">
    <source>
        <dbReference type="EMBL" id="MCI68477.1"/>
    </source>
</evidence>
<name>A0A392U6Q5_9FABA</name>
<feature type="non-terminal residue" evidence="1">
    <location>
        <position position="1"/>
    </location>
</feature>
<protein>
    <submittedName>
        <fullName evidence="1">Uncharacterized protein</fullName>
    </submittedName>
</protein>
<comment type="caution">
    <text evidence="1">The sequence shown here is derived from an EMBL/GenBank/DDBJ whole genome shotgun (WGS) entry which is preliminary data.</text>
</comment>
<reference evidence="1 2" key="1">
    <citation type="journal article" date="2018" name="Front. Plant Sci.">
        <title>Red Clover (Trifolium pratense) and Zigzag Clover (T. medium) - A Picture of Genomic Similarities and Differences.</title>
        <authorList>
            <person name="Dluhosova J."/>
            <person name="Istvanek J."/>
            <person name="Nedelnik J."/>
            <person name="Repkova J."/>
        </authorList>
    </citation>
    <scope>NUCLEOTIDE SEQUENCE [LARGE SCALE GENOMIC DNA]</scope>
    <source>
        <strain evidence="2">cv. 10/8</strain>
        <tissue evidence="1">Leaf</tissue>
    </source>
</reference>
<accession>A0A392U6Q5</accession>
<keyword evidence="2" id="KW-1185">Reference proteome</keyword>
<feature type="non-terminal residue" evidence="1">
    <location>
        <position position="82"/>
    </location>
</feature>
<proteinExistence type="predicted"/>
<dbReference type="Proteomes" id="UP000265520">
    <property type="component" value="Unassembled WGS sequence"/>
</dbReference>
<organism evidence="1 2">
    <name type="scientific">Trifolium medium</name>
    <dbReference type="NCBI Taxonomy" id="97028"/>
    <lineage>
        <taxon>Eukaryota</taxon>
        <taxon>Viridiplantae</taxon>
        <taxon>Streptophyta</taxon>
        <taxon>Embryophyta</taxon>
        <taxon>Tracheophyta</taxon>
        <taxon>Spermatophyta</taxon>
        <taxon>Magnoliopsida</taxon>
        <taxon>eudicotyledons</taxon>
        <taxon>Gunneridae</taxon>
        <taxon>Pentapetalae</taxon>
        <taxon>rosids</taxon>
        <taxon>fabids</taxon>
        <taxon>Fabales</taxon>
        <taxon>Fabaceae</taxon>
        <taxon>Papilionoideae</taxon>
        <taxon>50 kb inversion clade</taxon>
        <taxon>NPAAA clade</taxon>
        <taxon>Hologalegina</taxon>
        <taxon>IRL clade</taxon>
        <taxon>Trifolieae</taxon>
        <taxon>Trifolium</taxon>
    </lineage>
</organism>